<name>A0A7W9AHG3_9SPHN</name>
<feature type="transmembrane region" description="Helical" evidence="7">
    <location>
        <begin position="151"/>
        <end position="175"/>
    </location>
</feature>
<dbReference type="PANTHER" id="PTHR30250:SF10">
    <property type="entry name" value="LIPOPOLYSACCHARIDE BIOSYNTHESIS PROTEIN WZXC"/>
    <property type="match status" value="1"/>
</dbReference>
<feature type="transmembrane region" description="Helical" evidence="7">
    <location>
        <begin position="181"/>
        <end position="204"/>
    </location>
</feature>
<dbReference type="PANTHER" id="PTHR30250">
    <property type="entry name" value="PST FAMILY PREDICTED COLANIC ACID TRANSPORTER"/>
    <property type="match status" value="1"/>
</dbReference>
<evidence type="ECO:0000256" key="2">
    <source>
        <dbReference type="ARBA" id="ARBA00007430"/>
    </source>
</evidence>
<dbReference type="AlphaFoldDB" id="A0A7W9AHG3"/>
<proteinExistence type="inferred from homology"/>
<feature type="transmembrane region" description="Helical" evidence="7">
    <location>
        <begin position="368"/>
        <end position="400"/>
    </location>
</feature>
<protein>
    <submittedName>
        <fullName evidence="8">PST family polysaccharide transporter</fullName>
    </submittedName>
</protein>
<evidence type="ECO:0000256" key="5">
    <source>
        <dbReference type="ARBA" id="ARBA00022989"/>
    </source>
</evidence>
<feature type="transmembrane region" description="Helical" evidence="7">
    <location>
        <begin position="49"/>
        <end position="68"/>
    </location>
</feature>
<gene>
    <name evidence="8" type="ORF">FHS49_001781</name>
</gene>
<dbReference type="InterPro" id="IPR050833">
    <property type="entry name" value="Poly_Biosynth_Transport"/>
</dbReference>
<keyword evidence="9" id="KW-1185">Reference proteome</keyword>
<evidence type="ECO:0000313" key="9">
    <source>
        <dbReference type="Proteomes" id="UP000549617"/>
    </source>
</evidence>
<feature type="transmembrane region" description="Helical" evidence="7">
    <location>
        <begin position="301"/>
        <end position="322"/>
    </location>
</feature>
<evidence type="ECO:0000256" key="1">
    <source>
        <dbReference type="ARBA" id="ARBA00004651"/>
    </source>
</evidence>
<keyword evidence="3" id="KW-1003">Cell membrane</keyword>
<evidence type="ECO:0000256" key="3">
    <source>
        <dbReference type="ARBA" id="ARBA00022475"/>
    </source>
</evidence>
<dbReference type="RefSeq" id="WP_221240453.1">
    <property type="nucleotide sequence ID" value="NZ_JACIJC010000003.1"/>
</dbReference>
<feature type="transmembrane region" description="Helical" evidence="7">
    <location>
        <begin position="121"/>
        <end position="139"/>
    </location>
</feature>
<feature type="transmembrane region" description="Helical" evidence="7">
    <location>
        <begin position="450"/>
        <end position="471"/>
    </location>
</feature>
<comment type="similarity">
    <text evidence="2">Belongs to the polysaccharide synthase family.</text>
</comment>
<dbReference type="Pfam" id="PF13440">
    <property type="entry name" value="Polysacc_synt_3"/>
    <property type="match status" value="1"/>
</dbReference>
<dbReference type="CDD" id="cd13127">
    <property type="entry name" value="MATE_tuaB_like"/>
    <property type="match status" value="1"/>
</dbReference>
<keyword evidence="4 7" id="KW-0812">Transmembrane</keyword>
<comment type="subcellular location">
    <subcellularLocation>
        <location evidence="1">Cell membrane</location>
        <topology evidence="1">Multi-pass membrane protein</topology>
    </subcellularLocation>
</comment>
<comment type="caution">
    <text evidence="8">The sequence shown here is derived from an EMBL/GenBank/DDBJ whole genome shotgun (WGS) entry which is preliminary data.</text>
</comment>
<accession>A0A7W9AHG3</accession>
<feature type="transmembrane region" description="Helical" evidence="7">
    <location>
        <begin position="89"/>
        <end position="109"/>
    </location>
</feature>
<sequence>MKRDPFEAPSAALRGRVARGIAVSGLAQIVRVLAQICSVILLARLLPPAQFGLAAMAAPVLAIAVMFQEFGISQAIVQKPHLNAREASMLFWIGFGLSVALAIALLLIAPLVGTFYREPDVAHLTAAMALTLAVYGAGAQHIALLNRGMRFEILASLDAAGAVLGLVAALIWAWFDPTFWALYAGSLITALVPALGAWVFVGWLPAWPRRQSGAGGAIKFGAGVTGSNIALFFSRNMDNVLIGRRWGEVPLGLYDRAYKLMLMPLQQVNAPLARVMLPTLARMLDEPNRYRHAYLRTVNQLLLVLFPGIAFMTATSDLIVPFLLGDNWIEAAPIFAFLGLAGLVQSLNNTCAWLFLSQARTWELMRWGIFNAVFCVIGFVIGLPYGPVGVAAVFAIGEYIRTPLLWGYATRTGPLRWRDAFGLAVPHLLGAFAALGLVRLISHGITAKPLVIFAITLPVSYIVSYAVVAAFPQGRVALREALTLLGQAGRKVARRR</sequence>
<dbReference type="EMBL" id="JACIJC010000003">
    <property type="protein sequence ID" value="MBB5685765.1"/>
    <property type="molecule type" value="Genomic_DNA"/>
</dbReference>
<feature type="transmembrane region" description="Helical" evidence="7">
    <location>
        <begin position="21"/>
        <end position="43"/>
    </location>
</feature>
<organism evidence="8 9">
    <name type="scientific">Sphingobium boeckii</name>
    <dbReference type="NCBI Taxonomy" id="1082345"/>
    <lineage>
        <taxon>Bacteria</taxon>
        <taxon>Pseudomonadati</taxon>
        <taxon>Pseudomonadota</taxon>
        <taxon>Alphaproteobacteria</taxon>
        <taxon>Sphingomonadales</taxon>
        <taxon>Sphingomonadaceae</taxon>
        <taxon>Sphingobium</taxon>
    </lineage>
</organism>
<evidence type="ECO:0000256" key="6">
    <source>
        <dbReference type="ARBA" id="ARBA00023136"/>
    </source>
</evidence>
<dbReference type="Proteomes" id="UP000549617">
    <property type="component" value="Unassembled WGS sequence"/>
</dbReference>
<feature type="transmembrane region" description="Helical" evidence="7">
    <location>
        <begin position="334"/>
        <end position="356"/>
    </location>
</feature>
<keyword evidence="6 7" id="KW-0472">Membrane</keyword>
<reference evidence="8 9" key="1">
    <citation type="submission" date="2020-08" db="EMBL/GenBank/DDBJ databases">
        <title>Genomic Encyclopedia of Type Strains, Phase IV (KMG-IV): sequencing the most valuable type-strain genomes for metagenomic binning, comparative biology and taxonomic classification.</title>
        <authorList>
            <person name="Goeker M."/>
        </authorList>
    </citation>
    <scope>NUCLEOTIDE SEQUENCE [LARGE SCALE GENOMIC DNA]</scope>
    <source>
        <strain evidence="8 9">DSM 25079</strain>
    </source>
</reference>
<feature type="transmembrane region" description="Helical" evidence="7">
    <location>
        <begin position="420"/>
        <end position="438"/>
    </location>
</feature>
<dbReference type="GO" id="GO:0005886">
    <property type="term" value="C:plasma membrane"/>
    <property type="evidence" value="ECO:0007669"/>
    <property type="project" value="UniProtKB-SubCell"/>
</dbReference>
<evidence type="ECO:0000313" key="8">
    <source>
        <dbReference type="EMBL" id="MBB5685765.1"/>
    </source>
</evidence>
<evidence type="ECO:0000256" key="7">
    <source>
        <dbReference type="SAM" id="Phobius"/>
    </source>
</evidence>
<keyword evidence="5 7" id="KW-1133">Transmembrane helix</keyword>
<evidence type="ECO:0000256" key="4">
    <source>
        <dbReference type="ARBA" id="ARBA00022692"/>
    </source>
</evidence>